<accession>A0A5C5E9H6</accession>
<evidence type="ECO:0000256" key="1">
    <source>
        <dbReference type="ARBA" id="ARBA00012524"/>
    </source>
</evidence>
<keyword evidence="6" id="KW-1185">Reference proteome</keyword>
<evidence type="ECO:0000256" key="2">
    <source>
        <dbReference type="ARBA" id="ARBA00022679"/>
    </source>
</evidence>
<reference evidence="5 6" key="1">
    <citation type="submission" date="2019-06" db="EMBL/GenBank/DDBJ databases">
        <title>Description Trichococcus psychrophilus sp. nov., isolated from a cold spring, by genomic and phenotypic analyses.</title>
        <authorList>
            <person name="Zakharyuk A."/>
        </authorList>
    </citation>
    <scope>NUCLEOTIDE SEQUENCE [LARGE SCALE GENOMIC DNA]</scope>
    <source>
        <strain evidence="5 6">SKBG</strain>
    </source>
</reference>
<gene>
    <name evidence="5" type="primary">citX</name>
    <name evidence="5" type="ORF">FHK04_07160</name>
</gene>
<evidence type="ECO:0000313" key="5">
    <source>
        <dbReference type="EMBL" id="TNV69283.1"/>
    </source>
</evidence>
<sequence>MSAMASESIFSQGQMPTLKEVLASREQRAFFEEEISKTNANQTLISLKCNIPGPVKYNAIVRQISEIGIQEVKNAIQTNKWKVTYEKLMDLDTGPEYFVVVDTYPTAVKQAAIMIEDGSLLGQLFTISVFYLEEGKMIEVQRMEIGYEPRTCMICGDEAFECENANVHSREEIQKKIESILQEDGRVHLD</sequence>
<dbReference type="EC" id="2.7.7.61" evidence="1"/>
<dbReference type="AlphaFoldDB" id="A0A5C5E9H6"/>
<protein>
    <recommendedName>
        <fullName evidence="1">citrate lyase holo-[acyl-carrier protein] synthase</fullName>
        <ecNumber evidence="1">2.7.7.61</ecNumber>
    </recommendedName>
</protein>
<dbReference type="GO" id="GO:0016829">
    <property type="term" value="F:lyase activity"/>
    <property type="evidence" value="ECO:0007669"/>
    <property type="project" value="UniProtKB-KW"/>
</dbReference>
<comment type="caution">
    <text evidence="5">The sequence shown here is derived from an EMBL/GenBank/DDBJ whole genome shotgun (WGS) entry which is preliminary data.</text>
</comment>
<dbReference type="InterPro" id="IPR005551">
    <property type="entry name" value="CitX"/>
</dbReference>
<organism evidence="5 6">
    <name type="scientific">Trichococcus shcherbakoviae subsp. psychrophilus</name>
    <dbReference type="NCBI Taxonomy" id="2585775"/>
    <lineage>
        <taxon>Bacteria</taxon>
        <taxon>Bacillati</taxon>
        <taxon>Bacillota</taxon>
        <taxon>Bacilli</taxon>
        <taxon>Lactobacillales</taxon>
        <taxon>Carnobacteriaceae</taxon>
        <taxon>Trichococcus</taxon>
    </lineage>
</organism>
<dbReference type="NCBIfam" id="TIGR03124">
    <property type="entry name" value="citrate_citX"/>
    <property type="match status" value="1"/>
</dbReference>
<keyword evidence="3 5" id="KW-0548">Nucleotidyltransferase</keyword>
<keyword evidence="2 5" id="KW-0808">Transferase</keyword>
<evidence type="ECO:0000256" key="3">
    <source>
        <dbReference type="ARBA" id="ARBA00022695"/>
    </source>
</evidence>
<name>A0A5C5E9H6_9LACT</name>
<dbReference type="GO" id="GO:0050519">
    <property type="term" value="F:holo-citrate lyase synthase activity"/>
    <property type="evidence" value="ECO:0007669"/>
    <property type="project" value="UniProtKB-EC"/>
</dbReference>
<dbReference type="EMBL" id="VENO01000002">
    <property type="protein sequence ID" value="TNV69283.1"/>
    <property type="molecule type" value="Genomic_DNA"/>
</dbReference>
<dbReference type="Proteomes" id="UP000313395">
    <property type="component" value="Unassembled WGS sequence"/>
</dbReference>
<dbReference type="GO" id="GO:0051191">
    <property type="term" value="P:prosthetic group biosynthetic process"/>
    <property type="evidence" value="ECO:0007669"/>
    <property type="project" value="InterPro"/>
</dbReference>
<proteinExistence type="predicted"/>
<comment type="catalytic activity">
    <reaction evidence="4">
        <text>apo-[citrate lyase ACP] + 2'-(5''-triphospho-alpha-D-ribosyl)-3'-dephospho-CoA = holo-[citrate lyase ACP] + diphosphate</text>
        <dbReference type="Rhea" id="RHEA:16333"/>
        <dbReference type="Rhea" id="RHEA-COMP:10157"/>
        <dbReference type="Rhea" id="RHEA-COMP:10158"/>
        <dbReference type="ChEBI" id="CHEBI:29999"/>
        <dbReference type="ChEBI" id="CHEBI:33019"/>
        <dbReference type="ChEBI" id="CHEBI:61378"/>
        <dbReference type="ChEBI" id="CHEBI:82683"/>
        <dbReference type="EC" id="2.7.7.61"/>
    </reaction>
</comment>
<evidence type="ECO:0000256" key="4">
    <source>
        <dbReference type="ARBA" id="ARBA00048574"/>
    </source>
</evidence>
<evidence type="ECO:0000313" key="6">
    <source>
        <dbReference type="Proteomes" id="UP000313395"/>
    </source>
</evidence>
<dbReference type="Pfam" id="PF03802">
    <property type="entry name" value="CitX"/>
    <property type="match status" value="1"/>
</dbReference>
<keyword evidence="5" id="KW-0456">Lyase</keyword>